<dbReference type="EMBL" id="GGEC01027722">
    <property type="protein sequence ID" value="MBX08206.1"/>
    <property type="molecule type" value="Transcribed_RNA"/>
</dbReference>
<protein>
    <submittedName>
        <fullName evidence="1">Uncharacterized protein</fullName>
    </submittedName>
</protein>
<proteinExistence type="predicted"/>
<organism evidence="1">
    <name type="scientific">Rhizophora mucronata</name>
    <name type="common">Asiatic mangrove</name>
    <dbReference type="NCBI Taxonomy" id="61149"/>
    <lineage>
        <taxon>Eukaryota</taxon>
        <taxon>Viridiplantae</taxon>
        <taxon>Streptophyta</taxon>
        <taxon>Embryophyta</taxon>
        <taxon>Tracheophyta</taxon>
        <taxon>Spermatophyta</taxon>
        <taxon>Magnoliopsida</taxon>
        <taxon>eudicotyledons</taxon>
        <taxon>Gunneridae</taxon>
        <taxon>Pentapetalae</taxon>
        <taxon>rosids</taxon>
        <taxon>fabids</taxon>
        <taxon>Malpighiales</taxon>
        <taxon>Rhizophoraceae</taxon>
        <taxon>Rhizophora</taxon>
    </lineage>
</organism>
<sequence length="100" mass="11627">MRGRHNGQPKKYITNLESVQQMMEALLQETFQTLEYFYQFPHPDSNSLLQKLEFPSNALCHIPCFCTGQNVFPTLRSDFEILSAFVSGKNLPPRRHHRSS</sequence>
<dbReference type="AlphaFoldDB" id="A0A2P2KR44"/>
<accession>A0A2P2KR44</accession>
<evidence type="ECO:0000313" key="1">
    <source>
        <dbReference type="EMBL" id="MBX08206.1"/>
    </source>
</evidence>
<name>A0A2P2KR44_RHIMU</name>
<reference evidence="1" key="1">
    <citation type="submission" date="2018-02" db="EMBL/GenBank/DDBJ databases">
        <title>Rhizophora mucronata_Transcriptome.</title>
        <authorList>
            <person name="Meera S.P."/>
            <person name="Sreeshan A."/>
            <person name="Augustine A."/>
        </authorList>
    </citation>
    <scope>NUCLEOTIDE SEQUENCE</scope>
    <source>
        <tissue evidence="1">Leaf</tissue>
    </source>
</reference>